<feature type="signal peptide" evidence="1">
    <location>
        <begin position="1"/>
        <end position="21"/>
    </location>
</feature>
<evidence type="ECO:0000256" key="1">
    <source>
        <dbReference type="SAM" id="SignalP"/>
    </source>
</evidence>
<dbReference type="HOGENOM" id="CLU_150642_0_0_10"/>
<gene>
    <name evidence="2" type="ORF">HMPREF9141_1532</name>
</gene>
<reference evidence="2 3" key="1">
    <citation type="submission" date="2011-01" db="EMBL/GenBank/DDBJ databases">
        <authorList>
            <person name="Muzny D."/>
            <person name="Qin X."/>
            <person name="Deng J."/>
            <person name="Jiang H."/>
            <person name="Liu Y."/>
            <person name="Qu J."/>
            <person name="Song X.-Z."/>
            <person name="Zhang L."/>
            <person name="Thornton R."/>
            <person name="Coyle M."/>
            <person name="Francisco L."/>
            <person name="Jackson L."/>
            <person name="Javaid M."/>
            <person name="Korchina V."/>
            <person name="Kovar C."/>
            <person name="Mata R."/>
            <person name="Mathew T."/>
            <person name="Ngo R."/>
            <person name="Nguyen L."/>
            <person name="Nguyen N."/>
            <person name="Okwuonu G."/>
            <person name="Ongeri F."/>
            <person name="Pham C."/>
            <person name="Simmons D."/>
            <person name="Wilczek-Boney K."/>
            <person name="Hale W."/>
            <person name="Jakkamsetti A."/>
            <person name="Pham P."/>
            <person name="Ruth R."/>
            <person name="San Lucas F."/>
            <person name="Warren J."/>
            <person name="Zhang J."/>
            <person name="Zhao Z."/>
            <person name="Zhou C."/>
            <person name="Zhu D."/>
            <person name="Lee S."/>
            <person name="Bess C."/>
            <person name="Blankenburg K."/>
            <person name="Forbes L."/>
            <person name="Fu Q."/>
            <person name="Gubbala S."/>
            <person name="Hirani K."/>
            <person name="Jayaseelan J.C."/>
            <person name="Lara F."/>
            <person name="Munidasa M."/>
            <person name="Palculict T."/>
            <person name="Patil S."/>
            <person name="Pu L.-L."/>
            <person name="Saada N."/>
            <person name="Tang L."/>
            <person name="Weissenberger G."/>
            <person name="Zhu Y."/>
            <person name="Hemphill L."/>
            <person name="Shang Y."/>
            <person name="Youmans B."/>
            <person name="Ayvaz T."/>
            <person name="Ross M."/>
            <person name="Santibanez J."/>
            <person name="Aqrawi P."/>
            <person name="Gross S."/>
            <person name="Joshi V."/>
            <person name="Fowler G."/>
            <person name="Nazareth L."/>
            <person name="Reid J."/>
            <person name="Worley K."/>
            <person name="Petrosino J."/>
            <person name="Highlander S."/>
            <person name="Gibbs R."/>
        </authorList>
    </citation>
    <scope>NUCLEOTIDE SEQUENCE [LARGE SCALE GENOMIC DNA]</scope>
    <source>
        <strain evidence="2 3">DSM 16608</strain>
    </source>
</reference>
<evidence type="ECO:0000313" key="3">
    <source>
        <dbReference type="Proteomes" id="UP000005697"/>
    </source>
</evidence>
<feature type="chain" id="PRO_5003250407" description="Lipoprotein" evidence="1">
    <location>
        <begin position="22"/>
        <end position="144"/>
    </location>
</feature>
<comment type="caution">
    <text evidence="2">The sequence shown here is derived from an EMBL/GenBank/DDBJ whole genome shotgun (WGS) entry which is preliminary data.</text>
</comment>
<protein>
    <recommendedName>
        <fullName evidence="4">Lipoprotein</fullName>
    </recommendedName>
</protein>
<dbReference type="RefSeq" id="WP_007366286.1">
    <property type="nucleotide sequence ID" value="NZ_GL872282.1"/>
</dbReference>
<proteinExistence type="predicted"/>
<keyword evidence="1" id="KW-0732">Signal</keyword>
<dbReference type="Proteomes" id="UP000005697">
    <property type="component" value="Unassembled WGS sequence"/>
</dbReference>
<dbReference type="AlphaFoldDB" id="F0F7G5"/>
<name>F0F7G5_9BACT</name>
<sequence length="144" mass="15998">MMKKRMILPALVLLLSAACHNGRYKVTEETKTHKDSNVQVLETDQTEKTVENANKSNAGFRNEVEKEVTVTVPCFGVCDSTVLDMLPAPGGATRRDSSIIRRLNAGEIFLLQAGEKGIRELETGSKLFVRFSIGEVWVWKSSVE</sequence>
<dbReference type="EMBL" id="AEWX01000023">
    <property type="protein sequence ID" value="EGC19884.1"/>
    <property type="molecule type" value="Genomic_DNA"/>
</dbReference>
<accession>F0F7G5</accession>
<keyword evidence="3" id="KW-1185">Reference proteome</keyword>
<dbReference type="PROSITE" id="PS51257">
    <property type="entry name" value="PROKAR_LIPOPROTEIN"/>
    <property type="match status" value="1"/>
</dbReference>
<organism evidence="2 3">
    <name type="scientific">Prevotella multiformis DSM 16608</name>
    <dbReference type="NCBI Taxonomy" id="888743"/>
    <lineage>
        <taxon>Bacteria</taxon>
        <taxon>Pseudomonadati</taxon>
        <taxon>Bacteroidota</taxon>
        <taxon>Bacteroidia</taxon>
        <taxon>Bacteroidales</taxon>
        <taxon>Prevotellaceae</taxon>
        <taxon>Prevotella</taxon>
    </lineage>
</organism>
<evidence type="ECO:0008006" key="4">
    <source>
        <dbReference type="Google" id="ProtNLM"/>
    </source>
</evidence>
<evidence type="ECO:0000313" key="2">
    <source>
        <dbReference type="EMBL" id="EGC19884.1"/>
    </source>
</evidence>